<evidence type="ECO:0000256" key="2">
    <source>
        <dbReference type="PROSITE-ProRule" id="PRU00335"/>
    </source>
</evidence>
<accession>A0ABW1BZH1</accession>
<dbReference type="InterPro" id="IPR041490">
    <property type="entry name" value="KstR2_TetR_C"/>
</dbReference>
<reference evidence="5" key="1">
    <citation type="journal article" date="2019" name="Int. J. Syst. Evol. Microbiol.">
        <title>The Global Catalogue of Microorganisms (GCM) 10K type strain sequencing project: providing services to taxonomists for standard genome sequencing and annotation.</title>
        <authorList>
            <consortium name="The Broad Institute Genomics Platform"/>
            <consortium name="The Broad Institute Genome Sequencing Center for Infectious Disease"/>
            <person name="Wu L."/>
            <person name="Ma J."/>
        </authorList>
    </citation>
    <scope>NUCLEOTIDE SEQUENCE [LARGE SCALE GENOMIC DNA]</scope>
    <source>
        <strain evidence="5">CGMCC 4.7106</strain>
    </source>
</reference>
<dbReference type="EMBL" id="JBHSNW010000014">
    <property type="protein sequence ID" value="MFC5818728.1"/>
    <property type="molecule type" value="Genomic_DNA"/>
</dbReference>
<dbReference type="InterPro" id="IPR001647">
    <property type="entry name" value="HTH_TetR"/>
</dbReference>
<feature type="domain" description="HTH tetR-type" evidence="3">
    <location>
        <begin position="216"/>
        <end position="276"/>
    </location>
</feature>
<name>A0ABW1BZH1_9ACTN</name>
<evidence type="ECO:0000313" key="4">
    <source>
        <dbReference type="EMBL" id="MFC5818728.1"/>
    </source>
</evidence>
<dbReference type="PANTHER" id="PTHR30055">
    <property type="entry name" value="HTH-TYPE TRANSCRIPTIONAL REGULATOR RUTR"/>
    <property type="match status" value="1"/>
</dbReference>
<dbReference type="RefSeq" id="WP_219547320.1">
    <property type="nucleotide sequence ID" value="NZ_JAHKRN010000031.1"/>
</dbReference>
<sequence>MKARTAAAPARGSRPRNRKAQIVSIAAELFHRQGYHTVTMEEIASAVGITAGALYRHFRNKQELLARTVLDGLLAFETLIDNHAAGDVDGLLRAMAALTLDRRDLGVLWQRESRNLPAPERDQLRHRFRSIAARAAATLVAARPGLSPADADLLVWAIFATFASPSHHSVSLPRARFEDLLHAMGSTLTEVVLPQAQGPSAGAAPSDQPHPGLARASRREVLMDAAARLFNERGYQAVSMEDIGAAAGISGAGIYNHVTAKSDLLVAALTRAADALQLDASRAFATATSPRDALDLLLRSYIDLTVSHSHLTGTLITEVIHLPAEQRHTIRRLQYDYVSEWVHLLTAERPELIEAEARVVVHAVFTTINDLARIDHLRERGDLSGDLLAACQALLLARPG</sequence>
<feature type="domain" description="HTH tetR-type" evidence="3">
    <location>
        <begin position="16"/>
        <end position="76"/>
    </location>
</feature>
<comment type="caution">
    <text evidence="4">The sequence shown here is derived from an EMBL/GenBank/DDBJ whole genome shotgun (WGS) entry which is preliminary data.</text>
</comment>
<dbReference type="InterPro" id="IPR023772">
    <property type="entry name" value="DNA-bd_HTH_TetR-type_CS"/>
</dbReference>
<dbReference type="PROSITE" id="PS01081">
    <property type="entry name" value="HTH_TETR_1"/>
    <property type="match status" value="2"/>
</dbReference>
<dbReference type="Pfam" id="PF00440">
    <property type="entry name" value="TetR_N"/>
    <property type="match status" value="2"/>
</dbReference>
<gene>
    <name evidence="4" type="ORF">ACFPUY_26805</name>
</gene>
<feature type="DNA-binding region" description="H-T-H motif" evidence="2">
    <location>
        <begin position="239"/>
        <end position="258"/>
    </location>
</feature>
<dbReference type="PANTHER" id="PTHR30055:SF237">
    <property type="entry name" value="TRANSCRIPTIONAL REPRESSOR MCE3R"/>
    <property type="match status" value="1"/>
</dbReference>
<evidence type="ECO:0000259" key="3">
    <source>
        <dbReference type="PROSITE" id="PS50977"/>
    </source>
</evidence>
<proteinExistence type="predicted"/>
<protein>
    <submittedName>
        <fullName evidence="4">TetR/AcrR family transcriptional regulator</fullName>
    </submittedName>
</protein>
<evidence type="ECO:0000313" key="5">
    <source>
        <dbReference type="Proteomes" id="UP001596096"/>
    </source>
</evidence>
<keyword evidence="5" id="KW-1185">Reference proteome</keyword>
<dbReference type="Pfam" id="PF17932">
    <property type="entry name" value="TetR_C_24"/>
    <property type="match status" value="1"/>
</dbReference>
<organism evidence="4 5">
    <name type="scientific">Nonomuraea harbinensis</name>
    <dbReference type="NCBI Taxonomy" id="1286938"/>
    <lineage>
        <taxon>Bacteria</taxon>
        <taxon>Bacillati</taxon>
        <taxon>Actinomycetota</taxon>
        <taxon>Actinomycetes</taxon>
        <taxon>Streptosporangiales</taxon>
        <taxon>Streptosporangiaceae</taxon>
        <taxon>Nonomuraea</taxon>
    </lineage>
</organism>
<dbReference type="InterPro" id="IPR050109">
    <property type="entry name" value="HTH-type_TetR-like_transc_reg"/>
</dbReference>
<dbReference type="Proteomes" id="UP001596096">
    <property type="component" value="Unassembled WGS sequence"/>
</dbReference>
<feature type="DNA-binding region" description="H-T-H motif" evidence="2">
    <location>
        <begin position="39"/>
        <end position="58"/>
    </location>
</feature>
<keyword evidence="1 2" id="KW-0238">DNA-binding</keyword>
<evidence type="ECO:0000256" key="1">
    <source>
        <dbReference type="ARBA" id="ARBA00023125"/>
    </source>
</evidence>
<dbReference type="PROSITE" id="PS50977">
    <property type="entry name" value="HTH_TETR_2"/>
    <property type="match status" value="2"/>
</dbReference>